<dbReference type="InterPro" id="IPR000866">
    <property type="entry name" value="AhpC/TSA"/>
</dbReference>
<protein>
    <submittedName>
        <fullName evidence="2">AhpC/TSA family protein</fullName>
    </submittedName>
</protein>
<dbReference type="Proteomes" id="UP000192980">
    <property type="component" value="Unassembled WGS sequence"/>
</dbReference>
<dbReference type="PANTHER" id="PTHR42852:SF17">
    <property type="entry name" value="THIOREDOXIN-LIKE PROTEIN HI_1115"/>
    <property type="match status" value="1"/>
</dbReference>
<dbReference type="PANTHER" id="PTHR42852">
    <property type="entry name" value="THIOL:DISULFIDE INTERCHANGE PROTEIN DSBE"/>
    <property type="match status" value="1"/>
</dbReference>
<reference evidence="2 3" key="1">
    <citation type="submission" date="2017-04" db="EMBL/GenBank/DDBJ databases">
        <authorList>
            <person name="Afonso C.L."/>
            <person name="Miller P.J."/>
            <person name="Scott M.A."/>
            <person name="Spackman E."/>
            <person name="Goraichik I."/>
            <person name="Dimitrov K.M."/>
            <person name="Suarez D.L."/>
            <person name="Swayne D.E."/>
        </authorList>
    </citation>
    <scope>NUCLEOTIDE SEQUENCE [LARGE SCALE GENOMIC DNA]</scope>
    <source>
        <strain evidence="2 3">DSM 22418</strain>
    </source>
</reference>
<dbReference type="Pfam" id="PF00578">
    <property type="entry name" value="AhpC-TSA"/>
    <property type="match status" value="1"/>
</dbReference>
<dbReference type="RefSeq" id="WP_085471810.1">
    <property type="nucleotide sequence ID" value="NZ_FXAU01000001.1"/>
</dbReference>
<evidence type="ECO:0000313" key="2">
    <source>
        <dbReference type="EMBL" id="SMG15719.1"/>
    </source>
</evidence>
<sequence>MKAINIIAVAFLLLSLQVDLAMAQIKELKVGDKIPNQIMEMVNGNSVEPKPTIINFWATWCVPCIKELRLLDSVLKESDAVNILSVTYEDENTIQSFLERNIDLKSGRLNILTSDTIFKSYFPHRILPHNIWINTEGLVEYITGGEDMNKDNILLFKNNQPINAKNKKDNTKFNPREPFHLSDSKFVYRSIFTRHIDGILSGTTVRKSGYADRKKINRVFAYNSTLNNMLWRAVNKGVSPDNYYNTMRIETDDSLRFFSPTQAPLTFEKSNYNSRHEWTKEHAHCYELRLPEYISDTVFYSYMLDDLKRICNIEVEVIEDSILCSIITADKGHTSISNPNDSTILILNKDGLIAENVSVISLFQFLNETVKKGLNDIPIDPPFIDKTGGMRISVHLEFKEGIPQYTRIKELIEDTYGIMIRHQKEKYKITIVKPVVHYSAKLCHPDDRKDLKVNI</sequence>
<dbReference type="GO" id="GO:0016209">
    <property type="term" value="F:antioxidant activity"/>
    <property type="evidence" value="ECO:0007669"/>
    <property type="project" value="InterPro"/>
</dbReference>
<dbReference type="OrthoDB" id="793244at2"/>
<accession>A0A1X7IM02</accession>
<dbReference type="SUPFAM" id="SSF52833">
    <property type="entry name" value="Thioredoxin-like"/>
    <property type="match status" value="1"/>
</dbReference>
<dbReference type="AlphaFoldDB" id="A0A1X7IM02"/>
<organism evidence="2 3">
    <name type="scientific">Sphingobacterium psychroaquaticum</name>
    <dbReference type="NCBI Taxonomy" id="561061"/>
    <lineage>
        <taxon>Bacteria</taxon>
        <taxon>Pseudomonadati</taxon>
        <taxon>Bacteroidota</taxon>
        <taxon>Sphingobacteriia</taxon>
        <taxon>Sphingobacteriales</taxon>
        <taxon>Sphingobacteriaceae</taxon>
        <taxon>Sphingobacterium</taxon>
    </lineage>
</organism>
<dbReference type="GO" id="GO:0016491">
    <property type="term" value="F:oxidoreductase activity"/>
    <property type="evidence" value="ECO:0007669"/>
    <property type="project" value="InterPro"/>
</dbReference>
<dbReference type="InterPro" id="IPR050553">
    <property type="entry name" value="Thioredoxin_ResA/DsbE_sf"/>
</dbReference>
<name>A0A1X7IM02_9SPHI</name>
<proteinExistence type="predicted"/>
<evidence type="ECO:0000259" key="1">
    <source>
        <dbReference type="PROSITE" id="PS51352"/>
    </source>
</evidence>
<dbReference type="PROSITE" id="PS51352">
    <property type="entry name" value="THIOREDOXIN_2"/>
    <property type="match status" value="1"/>
</dbReference>
<dbReference type="CDD" id="cd02966">
    <property type="entry name" value="TlpA_like_family"/>
    <property type="match status" value="1"/>
</dbReference>
<feature type="domain" description="Thioredoxin" evidence="1">
    <location>
        <begin position="28"/>
        <end position="163"/>
    </location>
</feature>
<dbReference type="InterPro" id="IPR013766">
    <property type="entry name" value="Thioredoxin_domain"/>
</dbReference>
<keyword evidence="3" id="KW-1185">Reference proteome</keyword>
<gene>
    <name evidence="2" type="ORF">SAMN05660862_0996</name>
</gene>
<dbReference type="Gene3D" id="3.40.30.10">
    <property type="entry name" value="Glutaredoxin"/>
    <property type="match status" value="1"/>
</dbReference>
<dbReference type="EMBL" id="FXAU01000001">
    <property type="protein sequence ID" value="SMG15719.1"/>
    <property type="molecule type" value="Genomic_DNA"/>
</dbReference>
<dbReference type="STRING" id="561061.SAMN05660862_0996"/>
<evidence type="ECO:0000313" key="3">
    <source>
        <dbReference type="Proteomes" id="UP000192980"/>
    </source>
</evidence>
<dbReference type="InterPro" id="IPR036249">
    <property type="entry name" value="Thioredoxin-like_sf"/>
</dbReference>